<comment type="caution">
    <text evidence="1">The sequence shown here is derived from an EMBL/GenBank/DDBJ whole genome shotgun (WGS) entry which is preliminary data.</text>
</comment>
<dbReference type="Proteomes" id="UP001651158">
    <property type="component" value="Unassembled WGS sequence"/>
</dbReference>
<reference evidence="1 3" key="1">
    <citation type="journal article" date="2022" name="Front. Cell. Infect. Microbiol.">
        <title>The Genomes of Two Strains of Taenia crassiceps the Animal Model for the Study of Human Cysticercosis.</title>
        <authorList>
            <person name="Bobes R.J."/>
            <person name="Estrada K."/>
            <person name="Rios-Valencia D.G."/>
            <person name="Calderon-Gallegos A."/>
            <person name="de la Torre P."/>
            <person name="Carrero J.C."/>
            <person name="Sanchez-Flores A."/>
            <person name="Laclette J.P."/>
        </authorList>
    </citation>
    <scope>NUCLEOTIDE SEQUENCE [LARGE SCALE GENOMIC DNA]</scope>
    <source>
        <strain evidence="1">WFUcys</strain>
    </source>
</reference>
<organism evidence="1 3">
    <name type="scientific">Taenia crassiceps</name>
    <dbReference type="NCBI Taxonomy" id="6207"/>
    <lineage>
        <taxon>Eukaryota</taxon>
        <taxon>Metazoa</taxon>
        <taxon>Spiralia</taxon>
        <taxon>Lophotrochozoa</taxon>
        <taxon>Platyhelminthes</taxon>
        <taxon>Cestoda</taxon>
        <taxon>Eucestoda</taxon>
        <taxon>Cyclophyllidea</taxon>
        <taxon>Taeniidae</taxon>
        <taxon>Taenia</taxon>
    </lineage>
</organism>
<reference evidence="1" key="2">
    <citation type="submission" date="2024-12" db="EMBL/GenBank/DDBJ databases">
        <authorList>
            <person name="Estrada K."/>
            <person name="Bobes R.J."/>
            <person name="Sanchez-Flores A."/>
            <person name="Laclette J.P."/>
        </authorList>
    </citation>
    <scope>NUCLEOTIDE SEQUENCE</scope>
    <source>
        <strain evidence="1">WFUcys</strain>
        <tissue evidence="1">Peritoneal cavity of infected mice</tissue>
    </source>
</reference>
<accession>A0ABR4PZE3</accession>
<name>A0ABR4PZE3_9CEST</name>
<proteinExistence type="predicted"/>
<evidence type="ECO:0000313" key="1">
    <source>
        <dbReference type="EMBL" id="KAL5102752.1"/>
    </source>
</evidence>
<protein>
    <submittedName>
        <fullName evidence="1">Uncharacterized protein</fullName>
    </submittedName>
</protein>
<gene>
    <name evidence="2" type="ORF">TcWFU_006944</name>
    <name evidence="1" type="ORF">TcWFU_009722</name>
</gene>
<dbReference type="EMBL" id="JAKROA010000027">
    <property type="protein sequence ID" value="KAL5102752.1"/>
    <property type="molecule type" value="Genomic_DNA"/>
</dbReference>
<dbReference type="EMBL" id="JAKROA010000024">
    <property type="protein sequence ID" value="KAL5102806.1"/>
    <property type="molecule type" value="Genomic_DNA"/>
</dbReference>
<evidence type="ECO:0000313" key="2">
    <source>
        <dbReference type="EMBL" id="KAL5102806.1"/>
    </source>
</evidence>
<evidence type="ECO:0000313" key="3">
    <source>
        <dbReference type="Proteomes" id="UP001651158"/>
    </source>
</evidence>
<keyword evidence="3" id="KW-1185">Reference proteome</keyword>
<sequence>MIARTETQTGRMLRILDNQSEAIHEGGQGGKMVETLKVYSSGANLAFSPVSANVRRKLELVDMPTSRWYCLHLKVLGGKDVEVLWGVHLSIAIPMSGKSPLKQ</sequence>